<gene>
    <name evidence="17" type="ORF">PCANC_21904</name>
</gene>
<dbReference type="InterPro" id="IPR057670">
    <property type="entry name" value="SH3_retrovirus"/>
</dbReference>
<dbReference type="EMBL" id="PGCJ01000291">
    <property type="protein sequence ID" value="PLW33813.1"/>
    <property type="molecule type" value="Genomic_DNA"/>
</dbReference>
<dbReference type="GO" id="GO:0005634">
    <property type="term" value="C:nucleus"/>
    <property type="evidence" value="ECO:0007669"/>
    <property type="project" value="UniProtKB-ARBA"/>
</dbReference>
<evidence type="ECO:0000256" key="9">
    <source>
        <dbReference type="ARBA" id="ARBA00022908"/>
    </source>
</evidence>
<sequence length="609" mass="68833">MGPFDNNVNGFKFTITLRNHASMFTFISPMHFKADIPKRLKTWFEVVHTHLGHYPKFLQCDNGGEFISKRFESILAKRGICLVTSAPYHPKENGKAKRVNHNINDMARVMLNSSGLPFEFWSYVQQLAAYLHNRIAPKTPVKILFNQKPTPKFIFPFGARALVFRPTKKRDNKFADHAKDCFLVGYLPSGKGWLFYNKPLHTITQSANANFPNYQQLPTSPFDTIIQQNAITLRNLYLGQEPTDEVAAAQEIAVQSLPVRPDVAIPNHINHALARSQCNEWRQAAEAKLQQLEKLARYVARGFNQRPGQDCGDTYAPTASLATLRLLLSISFQNGFVNHSFDVSSAYLYSPIDKEVYVKTPSELRPELTGKVLCLHKALYGTKQAGRCWWLHFKDILTKLQLSVSEVKSSLYIYKRDHVLIYIWMHVDDGLVFSNSPSALEELCGNLTQHLEVKWRPLAISLQDVVVLNVHHHSSGVHLKQHLLATQVVSAYHSRTVHHNTPLPDAPLVSFTSKPVETSDIFLSVLGLLMYLACGTRPDLSFAVNLLAQFSNNPSEDHWKALDNLIGYVQKNPRRGIKINPGPPSVRLYVDAGWGGEHKKSTTGFILQH</sequence>
<keyword evidence="10" id="KW-0695">RNA-directed DNA polymerase</keyword>
<evidence type="ECO:0000256" key="2">
    <source>
        <dbReference type="ARBA" id="ARBA00022695"/>
    </source>
</evidence>
<dbReference type="Proteomes" id="UP000235388">
    <property type="component" value="Unassembled WGS sequence"/>
</dbReference>
<keyword evidence="2" id="KW-0548">Nucleotidyltransferase</keyword>
<dbReference type="GO" id="GO:0046872">
    <property type="term" value="F:metal ion binding"/>
    <property type="evidence" value="ECO:0007669"/>
    <property type="project" value="UniProtKB-KW"/>
</dbReference>
<evidence type="ECO:0000256" key="13">
    <source>
        <dbReference type="ARBA" id="ARBA00023268"/>
    </source>
</evidence>
<evidence type="ECO:0000256" key="1">
    <source>
        <dbReference type="ARBA" id="ARBA00022578"/>
    </source>
</evidence>
<dbReference type="GO" id="GO:0003723">
    <property type="term" value="F:RNA binding"/>
    <property type="evidence" value="ECO:0007669"/>
    <property type="project" value="UniProtKB-KW"/>
</dbReference>
<evidence type="ECO:0000313" key="18">
    <source>
        <dbReference type="Proteomes" id="UP000235388"/>
    </source>
</evidence>
<dbReference type="InterPro" id="IPR012337">
    <property type="entry name" value="RNaseH-like_sf"/>
</dbReference>
<keyword evidence="3" id="KW-0540">Nuclease</keyword>
<dbReference type="SUPFAM" id="SSF53098">
    <property type="entry name" value="Ribonuclease H-like"/>
    <property type="match status" value="1"/>
</dbReference>
<dbReference type="PANTHER" id="PTHR42648">
    <property type="entry name" value="TRANSPOSASE, PUTATIVE-RELATED"/>
    <property type="match status" value="1"/>
</dbReference>
<keyword evidence="18" id="KW-1185">Reference proteome</keyword>
<evidence type="ECO:0000259" key="16">
    <source>
        <dbReference type="PROSITE" id="PS50994"/>
    </source>
</evidence>
<name>A0A2N5U7R8_9BASI</name>
<evidence type="ECO:0000256" key="11">
    <source>
        <dbReference type="ARBA" id="ARBA00022932"/>
    </source>
</evidence>
<evidence type="ECO:0000256" key="8">
    <source>
        <dbReference type="ARBA" id="ARBA00022884"/>
    </source>
</evidence>
<dbReference type="PROSITE" id="PS50994">
    <property type="entry name" value="INTEGRASE"/>
    <property type="match status" value="1"/>
</dbReference>
<dbReference type="OrthoDB" id="3054497at2759"/>
<evidence type="ECO:0000313" key="17">
    <source>
        <dbReference type="EMBL" id="PLW33813.1"/>
    </source>
</evidence>
<evidence type="ECO:0000256" key="10">
    <source>
        <dbReference type="ARBA" id="ARBA00022918"/>
    </source>
</evidence>
<keyword evidence="4" id="KW-0479">Metal-binding</keyword>
<evidence type="ECO:0000256" key="4">
    <source>
        <dbReference type="ARBA" id="ARBA00022723"/>
    </source>
</evidence>
<dbReference type="InterPro" id="IPR043502">
    <property type="entry name" value="DNA/RNA_pol_sf"/>
</dbReference>
<keyword evidence="9" id="KW-0229">DNA integration</keyword>
<keyword evidence="13" id="KW-0511">Multifunctional enzyme</keyword>
<evidence type="ECO:0000256" key="14">
    <source>
        <dbReference type="ARBA" id="ARBA00048173"/>
    </source>
</evidence>
<dbReference type="GO" id="GO:0003964">
    <property type="term" value="F:RNA-directed DNA polymerase activity"/>
    <property type="evidence" value="ECO:0007669"/>
    <property type="project" value="UniProtKB-KW"/>
</dbReference>
<evidence type="ECO:0000256" key="5">
    <source>
        <dbReference type="ARBA" id="ARBA00022759"/>
    </source>
</evidence>
<proteinExistence type="predicted"/>
<dbReference type="Pfam" id="PF07727">
    <property type="entry name" value="RVT_2"/>
    <property type="match status" value="1"/>
</dbReference>
<comment type="catalytic activity">
    <reaction evidence="14">
        <text>DNA(n) + a 2'-deoxyribonucleoside 5'-triphosphate = DNA(n+1) + diphosphate</text>
        <dbReference type="Rhea" id="RHEA:22508"/>
        <dbReference type="Rhea" id="RHEA-COMP:17339"/>
        <dbReference type="Rhea" id="RHEA-COMP:17340"/>
        <dbReference type="ChEBI" id="CHEBI:33019"/>
        <dbReference type="ChEBI" id="CHEBI:61560"/>
        <dbReference type="ChEBI" id="CHEBI:173112"/>
        <dbReference type="EC" id="2.7.7.49"/>
    </reaction>
</comment>
<dbReference type="InterPro" id="IPR013103">
    <property type="entry name" value="RVT_2"/>
</dbReference>
<keyword evidence="11" id="KW-0808">Transferase</keyword>
<organism evidence="17 18">
    <name type="scientific">Puccinia coronata f. sp. avenae</name>
    <dbReference type="NCBI Taxonomy" id="200324"/>
    <lineage>
        <taxon>Eukaryota</taxon>
        <taxon>Fungi</taxon>
        <taxon>Dikarya</taxon>
        <taxon>Basidiomycota</taxon>
        <taxon>Pucciniomycotina</taxon>
        <taxon>Pucciniomycetes</taxon>
        <taxon>Pucciniales</taxon>
        <taxon>Pucciniaceae</taxon>
        <taxon>Puccinia</taxon>
    </lineage>
</organism>
<feature type="domain" description="Integrase catalytic" evidence="16">
    <location>
        <begin position="1"/>
        <end position="157"/>
    </location>
</feature>
<dbReference type="GO" id="GO:0004519">
    <property type="term" value="F:endonuclease activity"/>
    <property type="evidence" value="ECO:0007669"/>
    <property type="project" value="UniProtKB-KW"/>
</dbReference>
<keyword evidence="8" id="KW-0694">RNA-binding</keyword>
<keyword evidence="1" id="KW-0815">Transposition</keyword>
<dbReference type="AlphaFoldDB" id="A0A2N5U7R8"/>
<comment type="caution">
    <text evidence="17">The sequence shown here is derived from an EMBL/GenBank/DDBJ whole genome shotgun (WGS) entry which is preliminary data.</text>
</comment>
<accession>A0A2N5U7R8</accession>
<dbReference type="InterPro" id="IPR039537">
    <property type="entry name" value="Retrotran_Ty1/copia-like"/>
</dbReference>
<dbReference type="Pfam" id="PF25597">
    <property type="entry name" value="SH3_retrovirus"/>
    <property type="match status" value="1"/>
</dbReference>
<protein>
    <recommendedName>
        <fullName evidence="16">Integrase catalytic domain-containing protein</fullName>
    </recommendedName>
</protein>
<reference evidence="17 18" key="1">
    <citation type="submission" date="2017-11" db="EMBL/GenBank/DDBJ databases">
        <title>De novo assembly and phasing of dikaryotic genomes from two isolates of Puccinia coronata f. sp. avenae, the causal agent of oat crown rust.</title>
        <authorList>
            <person name="Miller M.E."/>
            <person name="Zhang Y."/>
            <person name="Omidvar V."/>
            <person name="Sperschneider J."/>
            <person name="Schwessinger B."/>
            <person name="Raley C."/>
            <person name="Palmer J.M."/>
            <person name="Garnica D."/>
            <person name="Upadhyaya N."/>
            <person name="Rathjen J."/>
            <person name="Taylor J.M."/>
            <person name="Park R.F."/>
            <person name="Dodds P.N."/>
            <person name="Hirsch C.D."/>
            <person name="Kianian S.F."/>
            <person name="Figueroa M."/>
        </authorList>
    </citation>
    <scope>NUCLEOTIDE SEQUENCE [LARGE SCALE GENOMIC DNA]</scope>
    <source>
        <strain evidence="17">12NC29</strain>
    </source>
</reference>
<dbReference type="Gene3D" id="3.30.420.10">
    <property type="entry name" value="Ribonuclease H-like superfamily/Ribonuclease H"/>
    <property type="match status" value="1"/>
</dbReference>
<dbReference type="InterPro" id="IPR001584">
    <property type="entry name" value="Integrase_cat-core"/>
</dbReference>
<dbReference type="GO" id="GO:0032196">
    <property type="term" value="P:transposition"/>
    <property type="evidence" value="ECO:0007669"/>
    <property type="project" value="UniProtKB-KW"/>
</dbReference>
<dbReference type="GO" id="GO:0006310">
    <property type="term" value="P:DNA recombination"/>
    <property type="evidence" value="ECO:0007669"/>
    <property type="project" value="UniProtKB-KW"/>
</dbReference>
<keyword evidence="12" id="KW-0233">DNA recombination</keyword>
<dbReference type="PANTHER" id="PTHR42648:SF11">
    <property type="entry name" value="TRANSPOSON TY4-P GAG-POL POLYPROTEIN"/>
    <property type="match status" value="1"/>
</dbReference>
<dbReference type="InterPro" id="IPR036397">
    <property type="entry name" value="RNaseH_sf"/>
</dbReference>
<keyword evidence="7" id="KW-0460">Magnesium</keyword>
<evidence type="ECO:0000256" key="3">
    <source>
        <dbReference type="ARBA" id="ARBA00022722"/>
    </source>
</evidence>
<evidence type="ECO:0000256" key="6">
    <source>
        <dbReference type="ARBA" id="ARBA00022801"/>
    </source>
</evidence>
<keyword evidence="6" id="KW-0378">Hydrolase</keyword>
<dbReference type="GO" id="GO:0015074">
    <property type="term" value="P:DNA integration"/>
    <property type="evidence" value="ECO:0007669"/>
    <property type="project" value="UniProtKB-KW"/>
</dbReference>
<dbReference type="STRING" id="200324.A0A2N5U7R8"/>
<dbReference type="GO" id="GO:0016787">
    <property type="term" value="F:hydrolase activity"/>
    <property type="evidence" value="ECO:0007669"/>
    <property type="project" value="UniProtKB-KW"/>
</dbReference>
<keyword evidence="11" id="KW-0239">DNA-directed DNA polymerase</keyword>
<evidence type="ECO:0000256" key="15">
    <source>
        <dbReference type="ARBA" id="ARBA00049244"/>
    </source>
</evidence>
<comment type="catalytic activity">
    <reaction evidence="15">
        <text>DNA(n) + a 2'-deoxyribonucleoside 5'-triphosphate = DNA(n+1) + diphosphate</text>
        <dbReference type="Rhea" id="RHEA:22508"/>
        <dbReference type="Rhea" id="RHEA-COMP:17339"/>
        <dbReference type="Rhea" id="RHEA-COMP:17340"/>
        <dbReference type="ChEBI" id="CHEBI:33019"/>
        <dbReference type="ChEBI" id="CHEBI:61560"/>
        <dbReference type="ChEBI" id="CHEBI:173112"/>
        <dbReference type="EC" id="2.7.7.7"/>
    </reaction>
</comment>
<evidence type="ECO:0000256" key="12">
    <source>
        <dbReference type="ARBA" id="ARBA00023172"/>
    </source>
</evidence>
<dbReference type="GO" id="GO:0003887">
    <property type="term" value="F:DNA-directed DNA polymerase activity"/>
    <property type="evidence" value="ECO:0007669"/>
    <property type="project" value="UniProtKB-KW"/>
</dbReference>
<keyword evidence="5" id="KW-0255">Endonuclease</keyword>
<dbReference type="SUPFAM" id="SSF56672">
    <property type="entry name" value="DNA/RNA polymerases"/>
    <property type="match status" value="1"/>
</dbReference>
<evidence type="ECO:0000256" key="7">
    <source>
        <dbReference type="ARBA" id="ARBA00022842"/>
    </source>
</evidence>